<protein>
    <recommendedName>
        <fullName evidence="4">SEFIR domain-containing protein</fullName>
    </recommendedName>
</protein>
<evidence type="ECO:0000313" key="2">
    <source>
        <dbReference type="EMBL" id="PVD33680.1"/>
    </source>
</evidence>
<keyword evidence="3" id="KW-1185">Reference proteome</keyword>
<sequence length="603" mass="69272">MAEITVYLIMAATSRQESDTEEDIMKVVPAKYITTDCRRKMSVVLDGRCDLEDRDYRYFAERNGLLPEIWQWLDAQKIEGDTSSFCKVLKYLIDEHGNSFTVFHVYDTFVSWEVQPEKSCGKLGQILYYNNHHQSGKWSNEHLSSAHTEYSITVEHVEAAHDSNLKVSNPSPFGSKDLSMDTKGEKIYNSLSLVEEKSKPHMGSLSKTKMSIGLPLNIEQKKQMSHSAFQSHVTPACSLWPGRAYEQPNIKQPFQSYQYALCGNSIASMPICYHPASAITCYHGIEEQLHQFVYDPPSYRPPSLTQERVFSSGLPWDGIYHNTEVKTLNSNTEDSRHQSVSKTQRKQNSSQRLQSFQEAMKKPTQFRFLCKRSLKYGARFQTPSMVSLCPKEATETVLSCENHGMEVTDDAFLEKTPCSKDAAEHFVLIISGDTDQKAASCSQVQHFCQVLKDFLVPHVAIVPTMECPVFWLTDKQKKELILPNQTRAAFLKNCYKKAKKIVIAVSPNFVRYSDSNSSGNTPANEKWQPFIQWMFKEMYAEHVDERRKTHRLWPVLLTTMDTDRQHIPWFLSQVLYYYFPKKQGSEDVAELLQTEVRTHSSEE</sequence>
<evidence type="ECO:0000313" key="3">
    <source>
        <dbReference type="Proteomes" id="UP000245119"/>
    </source>
</evidence>
<reference evidence="2 3" key="1">
    <citation type="submission" date="2018-04" db="EMBL/GenBank/DDBJ databases">
        <title>The genome of golden apple snail Pomacea canaliculata provides insight into stress tolerance and invasive adaptation.</title>
        <authorList>
            <person name="Liu C."/>
            <person name="Liu B."/>
            <person name="Ren Y."/>
            <person name="Zhang Y."/>
            <person name="Wang H."/>
            <person name="Li S."/>
            <person name="Jiang F."/>
            <person name="Yin L."/>
            <person name="Zhang G."/>
            <person name="Qian W."/>
            <person name="Fan W."/>
        </authorList>
    </citation>
    <scope>NUCLEOTIDE SEQUENCE [LARGE SCALE GENOMIC DNA]</scope>
    <source>
        <strain evidence="2">SZHN2017</strain>
        <tissue evidence="2">Muscle</tissue>
    </source>
</reference>
<organism evidence="2 3">
    <name type="scientific">Pomacea canaliculata</name>
    <name type="common">Golden apple snail</name>
    <dbReference type="NCBI Taxonomy" id="400727"/>
    <lineage>
        <taxon>Eukaryota</taxon>
        <taxon>Metazoa</taxon>
        <taxon>Spiralia</taxon>
        <taxon>Lophotrochozoa</taxon>
        <taxon>Mollusca</taxon>
        <taxon>Gastropoda</taxon>
        <taxon>Caenogastropoda</taxon>
        <taxon>Architaenioglossa</taxon>
        <taxon>Ampullarioidea</taxon>
        <taxon>Ampullariidae</taxon>
        <taxon>Pomacea</taxon>
    </lineage>
</organism>
<dbReference type="Proteomes" id="UP000245119">
    <property type="component" value="Linkage Group LG3"/>
</dbReference>
<name>A0A2T7PJU8_POMCA</name>
<dbReference type="EMBL" id="PZQS01000003">
    <property type="protein sequence ID" value="PVD33680.1"/>
    <property type="molecule type" value="Genomic_DNA"/>
</dbReference>
<feature type="region of interest" description="Disordered" evidence="1">
    <location>
        <begin position="329"/>
        <end position="354"/>
    </location>
</feature>
<gene>
    <name evidence="2" type="ORF">C0Q70_04938</name>
</gene>
<dbReference type="AlphaFoldDB" id="A0A2T7PJU8"/>
<evidence type="ECO:0008006" key="4">
    <source>
        <dbReference type="Google" id="ProtNLM"/>
    </source>
</evidence>
<evidence type="ECO:0000256" key="1">
    <source>
        <dbReference type="SAM" id="MobiDB-lite"/>
    </source>
</evidence>
<accession>A0A2T7PJU8</accession>
<proteinExistence type="predicted"/>
<comment type="caution">
    <text evidence="2">The sequence shown here is derived from an EMBL/GenBank/DDBJ whole genome shotgun (WGS) entry which is preliminary data.</text>
</comment>